<reference evidence="3" key="3">
    <citation type="submission" date="2020-12" db="UniProtKB">
        <authorList>
            <consortium name="WormBaseParasite"/>
        </authorList>
    </citation>
    <scope>IDENTIFICATION</scope>
</reference>
<dbReference type="Proteomes" id="UP000035682">
    <property type="component" value="Unplaced"/>
</dbReference>
<keyword evidence="2" id="KW-1185">Reference proteome</keyword>
<organism evidence="1">
    <name type="scientific">Strongyloides ratti</name>
    <name type="common">Parasitic roundworm</name>
    <dbReference type="NCBI Taxonomy" id="34506"/>
    <lineage>
        <taxon>Eukaryota</taxon>
        <taxon>Metazoa</taxon>
        <taxon>Ecdysozoa</taxon>
        <taxon>Nematoda</taxon>
        <taxon>Chromadorea</taxon>
        <taxon>Rhabditida</taxon>
        <taxon>Tylenchina</taxon>
        <taxon>Panagrolaimomorpha</taxon>
        <taxon>Strongyloidoidea</taxon>
        <taxon>Strongyloididae</taxon>
        <taxon>Strongyloides</taxon>
    </lineage>
</organism>
<dbReference type="GeneID" id="36373958"/>
<evidence type="ECO:0000313" key="3">
    <source>
        <dbReference type="WBParaSite" id="SRAE_0000070800.1"/>
    </source>
</evidence>
<evidence type="ECO:0000313" key="2">
    <source>
        <dbReference type="Proteomes" id="UP000035682"/>
    </source>
</evidence>
<evidence type="ECO:0000313" key="1">
    <source>
        <dbReference type="EMBL" id="CEF61590.2"/>
    </source>
</evidence>
<gene>
    <name evidence="1 3 4" type="ORF">SRAE_0000070800</name>
</gene>
<protein>
    <submittedName>
        <fullName evidence="1 3">Uncharacterized protein</fullName>
    </submittedName>
</protein>
<dbReference type="CTD" id="36373958"/>
<dbReference type="WormBase" id="SRAE_0000070800">
    <property type="protein sequence ID" value="SRP01510"/>
    <property type="gene ID" value="WBGene00256460"/>
</dbReference>
<dbReference type="EMBL" id="LN609416">
    <property type="protein sequence ID" value="CEF61590.2"/>
    <property type="molecule type" value="Genomic_DNA"/>
</dbReference>
<accession>A0A090KVR1</accession>
<reference evidence="2" key="1">
    <citation type="submission" date="2014-09" db="EMBL/GenBank/DDBJ databases">
        <authorList>
            <person name="Martin A.A."/>
        </authorList>
    </citation>
    <scope>NUCLEOTIDE SEQUENCE</scope>
    <source>
        <strain evidence="2">ED321</strain>
    </source>
</reference>
<dbReference type="WBParaSite" id="SRAE_0000070800.1">
    <property type="protein sequence ID" value="SRAE_0000070800.1"/>
    <property type="gene ID" value="WBGene00256460"/>
</dbReference>
<proteinExistence type="predicted"/>
<dbReference type="AlphaFoldDB" id="A0A090KVR1"/>
<name>A0A090KVR1_STRRB</name>
<dbReference type="RefSeq" id="XP_024500799.1">
    <property type="nucleotide sequence ID" value="XM_024646637.1"/>
</dbReference>
<sequence length="109" mass="12848">MQLRCPKCFNHNNPENSLKIPISNFESHFSLYHYNFEQLKHFLTDTIAPLKSQETINAKCGLLEISCENIIKDDKKSIQNLDITDENEIIVPKDDINNESIRKDRKFFY</sequence>
<reference evidence="1" key="2">
    <citation type="submission" date="2014-09" db="EMBL/GenBank/DDBJ databases">
        <authorList>
            <person name="Aslett A.Martin."/>
        </authorList>
    </citation>
    <scope>NUCLEOTIDE SEQUENCE</scope>
    <source>
        <strain evidence="1">ED321 Heterogonic</strain>
    </source>
</reference>
<evidence type="ECO:0000313" key="4">
    <source>
        <dbReference type="WormBase" id="SRAE_0000070800"/>
    </source>
</evidence>